<evidence type="ECO:0000256" key="4">
    <source>
        <dbReference type="ARBA" id="ARBA00022840"/>
    </source>
</evidence>
<feature type="binding site" evidence="5">
    <location>
        <begin position="243"/>
        <end position="250"/>
    </location>
    <ligand>
        <name>ATP</name>
        <dbReference type="ChEBI" id="CHEBI:30616"/>
    </ligand>
</feature>
<dbReference type="PANTHER" id="PTHR11070">
    <property type="entry name" value="UVRD / RECB / PCRA DNA HELICASE FAMILY MEMBER"/>
    <property type="match status" value="1"/>
</dbReference>
<protein>
    <submittedName>
        <fullName evidence="8">Helicase</fullName>
    </submittedName>
</protein>
<dbReference type="Gene3D" id="3.40.50.300">
    <property type="entry name" value="P-loop containing nucleotide triphosphate hydrolases"/>
    <property type="match status" value="3"/>
</dbReference>
<name>A0A5P2BEF1_STRVZ</name>
<dbReference type="GO" id="GO:0005829">
    <property type="term" value="C:cytosol"/>
    <property type="evidence" value="ECO:0007669"/>
    <property type="project" value="TreeGrafter"/>
</dbReference>
<proteinExistence type="predicted"/>
<dbReference type="GO" id="GO:0000725">
    <property type="term" value="P:recombinational repair"/>
    <property type="evidence" value="ECO:0007669"/>
    <property type="project" value="TreeGrafter"/>
</dbReference>
<dbReference type="AlphaFoldDB" id="A0A5P2BEF1"/>
<dbReference type="InterPro" id="IPR014016">
    <property type="entry name" value="UvrD-like_ATP-bd"/>
</dbReference>
<dbReference type="InterPro" id="IPR027417">
    <property type="entry name" value="P-loop_NTPase"/>
</dbReference>
<dbReference type="FunFam" id="3.40.50.300:FF:001426">
    <property type="entry name" value="DNA helicase"/>
    <property type="match status" value="1"/>
</dbReference>
<keyword evidence="3 5" id="KW-0347">Helicase</keyword>
<evidence type="ECO:0000256" key="1">
    <source>
        <dbReference type="ARBA" id="ARBA00022741"/>
    </source>
</evidence>
<dbReference type="SUPFAM" id="SSF52540">
    <property type="entry name" value="P-loop containing nucleoside triphosphate hydrolases"/>
    <property type="match status" value="1"/>
</dbReference>
<dbReference type="Pfam" id="PF00580">
    <property type="entry name" value="UvrD-helicase"/>
    <property type="match status" value="1"/>
</dbReference>
<dbReference type="GO" id="GO:0016787">
    <property type="term" value="F:hydrolase activity"/>
    <property type="evidence" value="ECO:0007669"/>
    <property type="project" value="UniProtKB-UniRule"/>
</dbReference>
<gene>
    <name evidence="8" type="ORF">DEJ47_14615</name>
</gene>
<keyword evidence="4 5" id="KW-0067">ATP-binding</keyword>
<accession>A0A5P2BEF1</accession>
<dbReference type="GO" id="GO:0005524">
    <property type="term" value="F:ATP binding"/>
    <property type="evidence" value="ECO:0007669"/>
    <property type="project" value="UniProtKB-UniRule"/>
</dbReference>
<keyword evidence="1 5" id="KW-0547">Nucleotide-binding</keyword>
<sequence length="787" mass="86205">MKGAPVADVRDREISVEQEHLDQVYRRLEEKIHEAEFLMNDAAKRSQVGTPGALAERDAQVFRAGVHLNRLNNEFEDFLFGRIDLLRGKDGKKGPDGAYTAVEPAEGAVREDESGKHAEIAETLHIGRIGVLDADYSPLVIDWRAPAAAPFYRSTPVDPGRVVRRRVIRSKGRKVLGVEDDLMRPEITARLDGEVLPVIGDGALMAALGQARSHSMRDIVASIQAEQDMVIRAPAASVTYVEGGPGTGKTAVALHRAAYLLYQDRRRYAGGILIVSPTPLLVAYTEGVLPSLGEEGQVAIRAVGSLVDGVEATEYDSPAVARAKGSSRMLRVLRKAARGALEGTTAHVPAAAPQDGQLSFGDEEPADPRPAATPTRLRVVAFGRRLELDADHLDRIRRTALSGTAPVNLLRPRARKLLLDALWAQSGAAGRHTDPELAAELRSSFDDDITSEDDFIRFLDAWWPELTPRGVLTAMSDEKRLGRWARRILNPGEVRKVARSLRRDALSVHDVALLDELQAILGTPHRPKKKRELDPLDLLTGLEELMPQREESQRERAERLAAERTEYAHVIVDEAQDLTPMQWRMVGRRGRHATWTVVGDPAQSSWSDPDEAAEARDEALGTRPRRRFELTVNYRNPAEIAQLAAKVLALAMPGAESPSAVRSTGVEPRFAVVRDKDLAASVREEAARLLERVDGTVGVVVAMNRREQAARWLAGLGDRVVALGSLEAKGLEYDATLVVSPAEIADESPAGLRVLYVALTRATQQLTVLSGERDEPDEDGVPDLLRD</sequence>
<dbReference type="GO" id="GO:0043138">
    <property type="term" value="F:3'-5' DNA helicase activity"/>
    <property type="evidence" value="ECO:0007669"/>
    <property type="project" value="TreeGrafter"/>
</dbReference>
<evidence type="ECO:0000256" key="2">
    <source>
        <dbReference type="ARBA" id="ARBA00022801"/>
    </source>
</evidence>
<evidence type="ECO:0000313" key="8">
    <source>
        <dbReference type="EMBL" id="QES27521.1"/>
    </source>
</evidence>
<dbReference type="PANTHER" id="PTHR11070:SF45">
    <property type="entry name" value="DNA 3'-5' HELICASE"/>
    <property type="match status" value="1"/>
</dbReference>
<dbReference type="OrthoDB" id="9787585at2"/>
<evidence type="ECO:0000259" key="7">
    <source>
        <dbReference type="PROSITE" id="PS51198"/>
    </source>
</evidence>
<organism evidence="8 9">
    <name type="scientific">Streptomyces venezuelae</name>
    <dbReference type="NCBI Taxonomy" id="54571"/>
    <lineage>
        <taxon>Bacteria</taxon>
        <taxon>Bacillati</taxon>
        <taxon>Actinomycetota</taxon>
        <taxon>Actinomycetes</taxon>
        <taxon>Kitasatosporales</taxon>
        <taxon>Streptomycetaceae</taxon>
        <taxon>Streptomyces</taxon>
    </lineage>
</organism>
<reference evidence="8 9" key="1">
    <citation type="submission" date="2018-05" db="EMBL/GenBank/DDBJ databases">
        <title>Streptomyces venezuelae.</title>
        <authorList>
            <person name="Kim W."/>
            <person name="Lee N."/>
            <person name="Cho B.-K."/>
        </authorList>
    </citation>
    <scope>NUCLEOTIDE SEQUENCE [LARGE SCALE GENOMIC DNA]</scope>
    <source>
        <strain evidence="8 9">ATCC 14583</strain>
    </source>
</reference>
<evidence type="ECO:0000313" key="9">
    <source>
        <dbReference type="Proteomes" id="UP000323046"/>
    </source>
</evidence>
<keyword evidence="2 5" id="KW-0378">Hydrolase</keyword>
<keyword evidence="9" id="KW-1185">Reference proteome</keyword>
<dbReference type="InterPro" id="IPR000212">
    <property type="entry name" value="DNA_helicase_UvrD/REP"/>
</dbReference>
<feature type="region of interest" description="Disordered" evidence="6">
    <location>
        <begin position="344"/>
        <end position="374"/>
    </location>
</feature>
<evidence type="ECO:0000256" key="6">
    <source>
        <dbReference type="SAM" id="MobiDB-lite"/>
    </source>
</evidence>
<dbReference type="Proteomes" id="UP000323046">
    <property type="component" value="Chromosome"/>
</dbReference>
<evidence type="ECO:0000256" key="3">
    <source>
        <dbReference type="ARBA" id="ARBA00022806"/>
    </source>
</evidence>
<evidence type="ECO:0000256" key="5">
    <source>
        <dbReference type="PROSITE-ProRule" id="PRU00560"/>
    </source>
</evidence>
<dbReference type="EMBL" id="CP029193">
    <property type="protein sequence ID" value="QES27521.1"/>
    <property type="molecule type" value="Genomic_DNA"/>
</dbReference>
<dbReference type="PROSITE" id="PS51198">
    <property type="entry name" value="UVRD_HELICASE_ATP_BIND"/>
    <property type="match status" value="1"/>
</dbReference>
<dbReference type="GO" id="GO:0003677">
    <property type="term" value="F:DNA binding"/>
    <property type="evidence" value="ECO:0007669"/>
    <property type="project" value="InterPro"/>
</dbReference>
<feature type="domain" description="UvrD-like helicase ATP-binding" evidence="7">
    <location>
        <begin position="222"/>
        <end position="637"/>
    </location>
</feature>